<dbReference type="InterPro" id="IPR006059">
    <property type="entry name" value="SBP"/>
</dbReference>
<keyword evidence="3" id="KW-1185">Reference proteome</keyword>
<evidence type="ECO:0000256" key="1">
    <source>
        <dbReference type="SAM" id="SignalP"/>
    </source>
</evidence>
<evidence type="ECO:0008006" key="4">
    <source>
        <dbReference type="Google" id="ProtNLM"/>
    </source>
</evidence>
<dbReference type="Proteomes" id="UP000043699">
    <property type="component" value="Unassembled WGS sequence"/>
</dbReference>
<accession>A0A098EIX2</accession>
<sequence>MKKWALAATGLLALALGACSNGASDPAAENTDDLLDSDWKTIAAEAEGQEVNMYMWGGNENINRYLDDWVAPRLQEEYDVDLQRVPVNDAQDFINQLVDEKSAGKKEGSIDIIWINGENFKAAKDNELLWGDFAGKLPNFNEYINPDALEVAEDFGEPVEGLEAPWGKAQFVFVHDEKKVAEPPKSMEELAEWVKENPGQFTYPALPDFTGSAFIRHVLYETTGGYEQYQQPAADIEDLEQRLAPMWQYLNEIEPYLWRKGETYPESLAKLDQLYANGEVSMTMSYDPALAASEVMKGRFPESTKTFLLKGGTLANTHFLSIPFNSSDKAGALVAINEMLSPEAQTAKLSPENWGDLSALDFEKLSAEQQKAMNEVDFGPATLPLEELEGNRLPELSSDYIEVIEKGWMENVAKD</sequence>
<feature type="chain" id="PRO_5039561193" description="ABC transporter substrate-binding protein" evidence="1">
    <location>
        <begin position="24"/>
        <end position="415"/>
    </location>
</feature>
<dbReference type="AlphaFoldDB" id="A0A098EIX2"/>
<dbReference type="PANTHER" id="PTHR42779:SF1">
    <property type="entry name" value="PROTEIN YNJB"/>
    <property type="match status" value="1"/>
</dbReference>
<evidence type="ECO:0000313" key="3">
    <source>
        <dbReference type="Proteomes" id="UP000043699"/>
    </source>
</evidence>
<keyword evidence="1" id="KW-0732">Signal</keyword>
<dbReference type="InterPro" id="IPR027020">
    <property type="entry name" value="YnjB"/>
</dbReference>
<dbReference type="OrthoDB" id="3239593at2"/>
<dbReference type="Gene3D" id="3.40.190.10">
    <property type="entry name" value="Periplasmic binding protein-like II"/>
    <property type="match status" value="2"/>
</dbReference>
<proteinExistence type="predicted"/>
<protein>
    <recommendedName>
        <fullName evidence="4">ABC transporter substrate-binding protein</fullName>
    </recommendedName>
</protein>
<dbReference type="EMBL" id="CCXS01000001">
    <property type="protein sequence ID" value="CEG21760.1"/>
    <property type="molecule type" value="Genomic_DNA"/>
</dbReference>
<dbReference type="Pfam" id="PF13416">
    <property type="entry name" value="SBP_bac_8"/>
    <property type="match status" value="1"/>
</dbReference>
<feature type="signal peptide" evidence="1">
    <location>
        <begin position="1"/>
        <end position="23"/>
    </location>
</feature>
<dbReference type="RefSeq" id="WP_052650517.1">
    <property type="nucleotide sequence ID" value="NZ_CCXS01000001.1"/>
</dbReference>
<dbReference type="SUPFAM" id="SSF53850">
    <property type="entry name" value="Periplasmic binding protein-like II"/>
    <property type="match status" value="1"/>
</dbReference>
<dbReference type="NCBIfam" id="NF008633">
    <property type="entry name" value="PRK11622.1"/>
    <property type="match status" value="1"/>
</dbReference>
<reference evidence="2 3" key="1">
    <citation type="submission" date="2014-09" db="EMBL/GenBank/DDBJ databases">
        <authorList>
            <person name="Urmite Genomes Urmite Genomes"/>
        </authorList>
    </citation>
    <scope>NUCLEOTIDE SEQUENCE [LARGE SCALE GENOMIC DNA]</scope>
    <source>
        <strain evidence="2 3">ES2</strain>
    </source>
</reference>
<organism evidence="2 3">
    <name type="scientific">Planococcus massiliensis</name>
    <dbReference type="NCBI Taxonomy" id="1499687"/>
    <lineage>
        <taxon>Bacteria</taxon>
        <taxon>Bacillati</taxon>
        <taxon>Bacillota</taxon>
        <taxon>Bacilli</taxon>
        <taxon>Bacillales</taxon>
        <taxon>Caryophanaceae</taxon>
        <taxon>Planococcus</taxon>
    </lineage>
</organism>
<dbReference type="PROSITE" id="PS51257">
    <property type="entry name" value="PROKAR_LIPOPROTEIN"/>
    <property type="match status" value="1"/>
</dbReference>
<dbReference type="PANTHER" id="PTHR42779">
    <property type="entry name" value="PROTEIN YNJB"/>
    <property type="match status" value="1"/>
</dbReference>
<evidence type="ECO:0000313" key="2">
    <source>
        <dbReference type="EMBL" id="CEG21760.1"/>
    </source>
</evidence>
<gene>
    <name evidence="2" type="ORF">BN1080_00676</name>
</gene>
<name>A0A098EIX2_9BACL</name>
<dbReference type="PIRSF" id="PIRSF029172">
    <property type="entry name" value="UCP029172_ABC_sbc_YnjB"/>
    <property type="match status" value="1"/>
</dbReference>
<dbReference type="STRING" id="1499687.BN1080_00676"/>